<dbReference type="OrthoDB" id="2143914at2759"/>
<proteinExistence type="predicted"/>
<sequence length="229" mass="24467">MSGLKQEMKRGIGVDHQNNYMINPGMMNQAPYWPQLPAAVMPLTSTTQQDQDSIRNLLVKLGGRFSDENPVQSSAAAAAMNLRYPVEVSFAHQDQTIYDNSMNMISPSSSLSPINSSSCSEVINNSNFNVNEAAAAAAGPNSNMFQGFDGFPTDLTELIYGLDTGFYGTDGSSTSGSGISSVESSSWGSGDINSLSYSQMVSGLEACQQPNMAQVQVSTFDESSYFGPQ</sequence>
<keyword evidence="2" id="KW-1185">Reference proteome</keyword>
<organism evidence="1 2">
    <name type="scientific">Corchorus olitorius</name>
    <dbReference type="NCBI Taxonomy" id="93759"/>
    <lineage>
        <taxon>Eukaryota</taxon>
        <taxon>Viridiplantae</taxon>
        <taxon>Streptophyta</taxon>
        <taxon>Embryophyta</taxon>
        <taxon>Tracheophyta</taxon>
        <taxon>Spermatophyta</taxon>
        <taxon>Magnoliopsida</taxon>
        <taxon>eudicotyledons</taxon>
        <taxon>Gunneridae</taxon>
        <taxon>Pentapetalae</taxon>
        <taxon>rosids</taxon>
        <taxon>malvids</taxon>
        <taxon>Malvales</taxon>
        <taxon>Malvaceae</taxon>
        <taxon>Grewioideae</taxon>
        <taxon>Apeibeae</taxon>
        <taxon>Corchorus</taxon>
    </lineage>
</organism>
<protein>
    <submittedName>
        <fullName evidence="1">Uncharacterized protein</fullName>
    </submittedName>
</protein>
<dbReference type="AlphaFoldDB" id="A0A1R3K3V0"/>
<accession>A0A1R3K3V0</accession>
<reference evidence="2" key="1">
    <citation type="submission" date="2013-09" db="EMBL/GenBank/DDBJ databases">
        <title>Corchorus olitorius genome sequencing.</title>
        <authorList>
            <person name="Alam M."/>
            <person name="Haque M.S."/>
            <person name="Islam M.S."/>
            <person name="Emdad E.M."/>
            <person name="Islam M.M."/>
            <person name="Ahmed B."/>
            <person name="Halim A."/>
            <person name="Hossen Q.M.M."/>
            <person name="Hossain M.Z."/>
            <person name="Ahmed R."/>
            <person name="Khan M.M."/>
            <person name="Islam R."/>
            <person name="Rashid M.M."/>
            <person name="Khan S.A."/>
            <person name="Rahman M.S."/>
            <person name="Alam M."/>
            <person name="Yahiya A.S."/>
            <person name="Khan M.S."/>
            <person name="Azam M.S."/>
            <person name="Haque T."/>
            <person name="Lashkar M.Z.H."/>
            <person name="Akhand A.I."/>
            <person name="Morshed G."/>
            <person name="Roy S."/>
            <person name="Uddin K.S."/>
            <person name="Rabeya T."/>
            <person name="Hossain A.S."/>
            <person name="Chowdhury A."/>
            <person name="Snigdha A.R."/>
            <person name="Mortoza M.S."/>
            <person name="Matin S.A."/>
            <person name="Hoque S.M.E."/>
            <person name="Islam M.K."/>
            <person name="Roy D.K."/>
            <person name="Haider R."/>
            <person name="Moosa M.M."/>
            <person name="Elias S.M."/>
            <person name="Hasan A.M."/>
            <person name="Jahan S."/>
            <person name="Shafiuddin M."/>
            <person name="Mahmood N."/>
            <person name="Shommy N.S."/>
        </authorList>
    </citation>
    <scope>NUCLEOTIDE SEQUENCE [LARGE SCALE GENOMIC DNA]</scope>
    <source>
        <strain evidence="2">cv. O-4</strain>
    </source>
</reference>
<comment type="caution">
    <text evidence="1">The sequence shown here is derived from an EMBL/GenBank/DDBJ whole genome shotgun (WGS) entry which is preliminary data.</text>
</comment>
<dbReference type="Proteomes" id="UP000187203">
    <property type="component" value="Unassembled WGS sequence"/>
</dbReference>
<name>A0A1R3K3V0_9ROSI</name>
<evidence type="ECO:0000313" key="2">
    <source>
        <dbReference type="Proteomes" id="UP000187203"/>
    </source>
</evidence>
<gene>
    <name evidence="1" type="ORF">COLO4_11632</name>
</gene>
<evidence type="ECO:0000313" key="1">
    <source>
        <dbReference type="EMBL" id="OMP01765.1"/>
    </source>
</evidence>
<dbReference type="EMBL" id="AWUE01014719">
    <property type="protein sequence ID" value="OMP01765.1"/>
    <property type="molecule type" value="Genomic_DNA"/>
</dbReference>